<accession>A0A1H5S3I2</accession>
<sequence length="361" mass="38813">MKNITKSIIALFAVVAFSCTVQDVQDRPVIEGVDSPVLTAPTSGAAYVLSPVNATAQAERFTWKSANFGGSVEVVYSVEIDKKGNAFKTPKELASRKSENQASVSVEIMNGAALALKSTPFTQAEFEVRVKATVGTVVMISNVVGIVITPYTTENPKLWVPGGYAKASGYPNNWDPATSPQLSASAYGKVDFEGYIYFAPFKGVKEEDEYKFTSFPEWKGEYAAGTAPGTIALSGPNFKIPASGYYKIEVDTEKLTYKATATSWAVTGSSTPNGWPDNGVQDHNMTYNPTTKVWTVTLNLSAAEIKFRANDGWDLAYGDDGANGSLEPGNAANIKVPSAGNYTITLDLSSPRNYKYTLTKN</sequence>
<reference evidence="3" key="1">
    <citation type="submission" date="2016-10" db="EMBL/GenBank/DDBJ databases">
        <authorList>
            <person name="Varghese N."/>
            <person name="Submissions S."/>
        </authorList>
    </citation>
    <scope>NUCLEOTIDE SEQUENCE [LARGE SCALE GENOMIC DNA]</scope>
    <source>
        <strain evidence="3">CGMCC 1.9230</strain>
    </source>
</reference>
<dbReference type="EMBL" id="FNVP01000001">
    <property type="protein sequence ID" value="SEF45030.1"/>
    <property type="molecule type" value="Genomic_DNA"/>
</dbReference>
<dbReference type="CDD" id="cd12967">
    <property type="entry name" value="CBM_SusE-F_like_u1"/>
    <property type="match status" value="1"/>
</dbReference>
<dbReference type="Gene3D" id="2.60.40.3620">
    <property type="match status" value="2"/>
</dbReference>
<evidence type="ECO:0000313" key="3">
    <source>
        <dbReference type="Proteomes" id="UP000236737"/>
    </source>
</evidence>
<proteinExistence type="predicted"/>
<dbReference type="Pfam" id="PF14292">
    <property type="entry name" value="SusE"/>
    <property type="match status" value="1"/>
</dbReference>
<protein>
    <submittedName>
        <fullName evidence="2">SusE outer membrane protein</fullName>
    </submittedName>
</protein>
<evidence type="ECO:0000259" key="1">
    <source>
        <dbReference type="Pfam" id="PF14292"/>
    </source>
</evidence>
<dbReference type="PROSITE" id="PS51257">
    <property type="entry name" value="PROKAR_LIPOPROTEIN"/>
    <property type="match status" value="1"/>
</dbReference>
<keyword evidence="3" id="KW-1185">Reference proteome</keyword>
<dbReference type="AlphaFoldDB" id="A0A1H5S3I2"/>
<dbReference type="RefSeq" id="WP_103998315.1">
    <property type="nucleotide sequence ID" value="NZ_FNVP01000001.1"/>
</dbReference>
<dbReference type="CDD" id="cd12956">
    <property type="entry name" value="CBM_SusE-F_like"/>
    <property type="match status" value="1"/>
</dbReference>
<dbReference type="Proteomes" id="UP000236737">
    <property type="component" value="Unassembled WGS sequence"/>
</dbReference>
<dbReference type="OrthoDB" id="975117at2"/>
<dbReference type="InterPro" id="IPR025970">
    <property type="entry name" value="SusE"/>
</dbReference>
<evidence type="ECO:0000313" key="2">
    <source>
        <dbReference type="EMBL" id="SEF45030.1"/>
    </source>
</evidence>
<feature type="domain" description="SusE outer membrane protein" evidence="1">
    <location>
        <begin position="28"/>
        <end position="131"/>
    </location>
</feature>
<gene>
    <name evidence="2" type="ORF">SAMN04488130_101138</name>
</gene>
<organism evidence="2 3">
    <name type="scientific">Flavobacterium urumqiense</name>
    <dbReference type="NCBI Taxonomy" id="935224"/>
    <lineage>
        <taxon>Bacteria</taxon>
        <taxon>Pseudomonadati</taxon>
        <taxon>Bacteroidota</taxon>
        <taxon>Flavobacteriia</taxon>
        <taxon>Flavobacteriales</taxon>
        <taxon>Flavobacteriaceae</taxon>
        <taxon>Flavobacterium</taxon>
    </lineage>
</organism>
<name>A0A1H5S3I2_9FLAO</name>